<dbReference type="InterPro" id="IPR005162">
    <property type="entry name" value="Retrotrans_gag_dom"/>
</dbReference>
<dbReference type="Pfam" id="PF03732">
    <property type="entry name" value="Retrotrans_gag"/>
    <property type="match status" value="1"/>
</dbReference>
<keyword evidence="3" id="KW-1185">Reference proteome</keyword>
<evidence type="ECO:0000259" key="1">
    <source>
        <dbReference type="Pfam" id="PF03732"/>
    </source>
</evidence>
<proteinExistence type="predicted"/>
<dbReference type="Proteomes" id="UP001188597">
    <property type="component" value="Unassembled WGS sequence"/>
</dbReference>
<evidence type="ECO:0000313" key="2">
    <source>
        <dbReference type="EMBL" id="KAK3012138.1"/>
    </source>
</evidence>
<evidence type="ECO:0000313" key="3">
    <source>
        <dbReference type="Proteomes" id="UP001188597"/>
    </source>
</evidence>
<organism evidence="2 3">
    <name type="scientific">Escallonia herrerae</name>
    <dbReference type="NCBI Taxonomy" id="1293975"/>
    <lineage>
        <taxon>Eukaryota</taxon>
        <taxon>Viridiplantae</taxon>
        <taxon>Streptophyta</taxon>
        <taxon>Embryophyta</taxon>
        <taxon>Tracheophyta</taxon>
        <taxon>Spermatophyta</taxon>
        <taxon>Magnoliopsida</taxon>
        <taxon>eudicotyledons</taxon>
        <taxon>Gunneridae</taxon>
        <taxon>Pentapetalae</taxon>
        <taxon>asterids</taxon>
        <taxon>campanulids</taxon>
        <taxon>Escalloniales</taxon>
        <taxon>Escalloniaceae</taxon>
        <taxon>Escallonia</taxon>
    </lineage>
</organism>
<protein>
    <recommendedName>
        <fullName evidence="1">Retrotransposon gag domain-containing protein</fullName>
    </recommendedName>
</protein>
<dbReference type="EMBL" id="JAVXUP010001398">
    <property type="protein sequence ID" value="KAK3012138.1"/>
    <property type="molecule type" value="Genomic_DNA"/>
</dbReference>
<reference evidence="2" key="1">
    <citation type="submission" date="2022-12" db="EMBL/GenBank/DDBJ databases">
        <title>Draft genome assemblies for two species of Escallonia (Escalloniales).</title>
        <authorList>
            <person name="Chanderbali A."/>
            <person name="Dervinis C."/>
            <person name="Anghel I."/>
            <person name="Soltis D."/>
            <person name="Soltis P."/>
            <person name="Zapata F."/>
        </authorList>
    </citation>
    <scope>NUCLEOTIDE SEQUENCE</scope>
    <source>
        <strain evidence="2">UCBG64.0493</strain>
        <tissue evidence="2">Leaf</tissue>
    </source>
</reference>
<name>A0AA88VQX5_9ASTE</name>
<comment type="caution">
    <text evidence="2">The sequence shown here is derived from an EMBL/GenBank/DDBJ whole genome shotgun (WGS) entry which is preliminary data.</text>
</comment>
<dbReference type="AlphaFoldDB" id="A0AA88VQX5"/>
<sequence>MPVPRSYDGAREVKHVENFFWHLKWYFEALGIGDEAEKVQMEIMSLTDTDAFWWRRRYRNGCDVNTWEKFKRELKRQLYSESIEDVVMINLRRLRQKGSMHEYVKEYSALMLKIPEMSERQ</sequence>
<gene>
    <name evidence="2" type="ORF">RJ639_011762</name>
</gene>
<feature type="domain" description="Retrotransposon gag" evidence="1">
    <location>
        <begin position="44"/>
        <end position="119"/>
    </location>
</feature>
<accession>A0AA88VQX5</accession>